<proteinExistence type="inferred from homology"/>
<evidence type="ECO:0000313" key="11">
    <source>
        <dbReference type="EMBL" id="MBC5676520.1"/>
    </source>
</evidence>
<keyword evidence="8 9" id="KW-0413">Isomerase</keyword>
<sequence length="206" mass="23224">MRIKMCGLRRPDEIIYANECLPDYIGFVFAESRRKVSGEEAKKLGEQLDPLVKKVGVFVNEPLRSLISISEEAGLDIIQLHGDEDDEYIREVRHKTGKEIWKAVRVRTAKDIQAAQELPADKLLLDSFSEESYGGTGKVMDFAVLDQAEIRKPYFIAGGLTVDNLPVILRNTEPYGIDISSGIETGGVKDREKMRKVIQLCKRRKA</sequence>
<evidence type="ECO:0000256" key="3">
    <source>
        <dbReference type="ARBA" id="ARBA00012572"/>
    </source>
</evidence>
<evidence type="ECO:0000256" key="9">
    <source>
        <dbReference type="HAMAP-Rule" id="MF_00135"/>
    </source>
</evidence>
<comment type="similarity">
    <text evidence="9">Belongs to the TrpF family.</text>
</comment>
<dbReference type="Gene3D" id="3.20.20.70">
    <property type="entry name" value="Aldolase class I"/>
    <property type="match status" value="1"/>
</dbReference>
<dbReference type="InterPro" id="IPR011060">
    <property type="entry name" value="RibuloseP-bd_barrel"/>
</dbReference>
<evidence type="ECO:0000256" key="6">
    <source>
        <dbReference type="ARBA" id="ARBA00022822"/>
    </source>
</evidence>
<comment type="caution">
    <text evidence="11">The sequence shown here is derived from an EMBL/GenBank/DDBJ whole genome shotgun (WGS) entry which is preliminary data.</text>
</comment>
<dbReference type="PANTHER" id="PTHR42894:SF1">
    <property type="entry name" value="N-(5'-PHOSPHORIBOSYL)ANTHRANILATE ISOMERASE"/>
    <property type="match status" value="1"/>
</dbReference>
<dbReference type="SUPFAM" id="SSF51366">
    <property type="entry name" value="Ribulose-phoshate binding barrel"/>
    <property type="match status" value="1"/>
</dbReference>
<keyword evidence="6 9" id="KW-0822">Tryptophan biosynthesis</keyword>
<dbReference type="InterPro" id="IPR044643">
    <property type="entry name" value="TrpF_fam"/>
</dbReference>
<keyword evidence="5 9" id="KW-0028">Amino-acid biosynthesis</keyword>
<accession>A0ABR7FMS5</accession>
<dbReference type="InterPro" id="IPR013785">
    <property type="entry name" value="Aldolase_TIM"/>
</dbReference>
<dbReference type="PANTHER" id="PTHR42894">
    <property type="entry name" value="N-(5'-PHOSPHORIBOSYL)ANTHRANILATE ISOMERASE"/>
    <property type="match status" value="1"/>
</dbReference>
<dbReference type="InterPro" id="IPR001240">
    <property type="entry name" value="PRAI_dom"/>
</dbReference>
<dbReference type="RefSeq" id="WP_024726630.1">
    <property type="nucleotide sequence ID" value="NZ_JACOOS010000002.1"/>
</dbReference>
<dbReference type="Proteomes" id="UP000635828">
    <property type="component" value="Unassembled WGS sequence"/>
</dbReference>
<evidence type="ECO:0000259" key="10">
    <source>
        <dbReference type="Pfam" id="PF00697"/>
    </source>
</evidence>
<name>A0ABR7FMS5_9FIRM</name>
<dbReference type="HAMAP" id="MF_00135">
    <property type="entry name" value="PRAI"/>
    <property type="match status" value="1"/>
</dbReference>
<protein>
    <recommendedName>
        <fullName evidence="4 9">N-(5'-phosphoribosyl)anthranilate isomerase</fullName>
        <shortName evidence="9">PRAI</shortName>
        <ecNumber evidence="3 9">5.3.1.24</ecNumber>
    </recommendedName>
</protein>
<keyword evidence="12" id="KW-1185">Reference proteome</keyword>
<dbReference type="CDD" id="cd00405">
    <property type="entry name" value="PRAI"/>
    <property type="match status" value="1"/>
</dbReference>
<comment type="pathway">
    <text evidence="2 9">Amino-acid biosynthesis; L-tryptophan biosynthesis; L-tryptophan from chorismate: step 3/5.</text>
</comment>
<evidence type="ECO:0000256" key="2">
    <source>
        <dbReference type="ARBA" id="ARBA00004664"/>
    </source>
</evidence>
<evidence type="ECO:0000256" key="4">
    <source>
        <dbReference type="ARBA" id="ARBA00022272"/>
    </source>
</evidence>
<reference evidence="11 12" key="1">
    <citation type="submission" date="2020-08" db="EMBL/GenBank/DDBJ databases">
        <title>Genome public.</title>
        <authorList>
            <person name="Liu C."/>
            <person name="Sun Q."/>
        </authorList>
    </citation>
    <scope>NUCLEOTIDE SEQUENCE [LARGE SCALE GENOMIC DNA]</scope>
    <source>
        <strain evidence="11 12">NSJ-7</strain>
    </source>
</reference>
<feature type="domain" description="N-(5'phosphoribosyl) anthranilate isomerase (PRAI)" evidence="10">
    <location>
        <begin position="4"/>
        <end position="199"/>
    </location>
</feature>
<evidence type="ECO:0000256" key="1">
    <source>
        <dbReference type="ARBA" id="ARBA00001164"/>
    </source>
</evidence>
<organism evidence="11 12">
    <name type="scientific">Anaerostipes hominis</name>
    <name type="common">ex Liu et al. 2021</name>
    <dbReference type="NCBI Taxonomy" id="2763018"/>
    <lineage>
        <taxon>Bacteria</taxon>
        <taxon>Bacillati</taxon>
        <taxon>Bacillota</taxon>
        <taxon>Clostridia</taxon>
        <taxon>Lachnospirales</taxon>
        <taxon>Lachnospiraceae</taxon>
        <taxon>Anaerostipes</taxon>
    </lineage>
</organism>
<comment type="catalytic activity">
    <reaction evidence="1 9">
        <text>N-(5-phospho-beta-D-ribosyl)anthranilate = 1-(2-carboxyphenylamino)-1-deoxy-D-ribulose 5-phosphate</text>
        <dbReference type="Rhea" id="RHEA:21540"/>
        <dbReference type="ChEBI" id="CHEBI:18277"/>
        <dbReference type="ChEBI" id="CHEBI:58613"/>
        <dbReference type="EC" id="5.3.1.24"/>
    </reaction>
</comment>
<dbReference type="EMBL" id="JACOOS010000002">
    <property type="protein sequence ID" value="MBC5676520.1"/>
    <property type="molecule type" value="Genomic_DNA"/>
</dbReference>
<dbReference type="EC" id="5.3.1.24" evidence="3 9"/>
<dbReference type="Pfam" id="PF00697">
    <property type="entry name" value="PRAI"/>
    <property type="match status" value="1"/>
</dbReference>
<evidence type="ECO:0000256" key="7">
    <source>
        <dbReference type="ARBA" id="ARBA00023141"/>
    </source>
</evidence>
<keyword evidence="7 9" id="KW-0057">Aromatic amino acid biosynthesis</keyword>
<evidence type="ECO:0000256" key="5">
    <source>
        <dbReference type="ARBA" id="ARBA00022605"/>
    </source>
</evidence>
<gene>
    <name evidence="9" type="primary">trpF</name>
    <name evidence="11" type="ORF">H8S22_02495</name>
</gene>
<evidence type="ECO:0000313" key="12">
    <source>
        <dbReference type="Proteomes" id="UP000635828"/>
    </source>
</evidence>
<evidence type="ECO:0000256" key="8">
    <source>
        <dbReference type="ARBA" id="ARBA00023235"/>
    </source>
</evidence>
<dbReference type="GO" id="GO:0016853">
    <property type="term" value="F:isomerase activity"/>
    <property type="evidence" value="ECO:0007669"/>
    <property type="project" value="UniProtKB-KW"/>
</dbReference>